<name>A0A194ALE0_PINFU</name>
<feature type="signal peptide" evidence="1">
    <location>
        <begin position="1"/>
        <end position="18"/>
    </location>
</feature>
<sequence>MKGFIILCLLVIISCAHALPKRFLSDGPLTVTGNCLRNSACSGCNGPVSIGDQKFCCRNCHGGVTLTISSHSTCYCANH</sequence>
<dbReference type="PROSITE" id="PS51257">
    <property type="entry name" value="PROKAR_LIPOPROTEIN"/>
    <property type="match status" value="1"/>
</dbReference>
<dbReference type="EMBL" id="GELH01000083">
    <property type="protein sequence ID" value="JAS04189.1"/>
    <property type="molecule type" value="Transcribed_RNA"/>
</dbReference>
<keyword evidence="1" id="KW-0732">Signal</keyword>
<organism evidence="2">
    <name type="scientific">Pinctada fucata</name>
    <name type="common">Akoya pearl oyster</name>
    <name type="synonym">Pinctada imbricata fucata</name>
    <dbReference type="NCBI Taxonomy" id="50426"/>
    <lineage>
        <taxon>Eukaryota</taxon>
        <taxon>Metazoa</taxon>
        <taxon>Spiralia</taxon>
        <taxon>Lophotrochozoa</taxon>
        <taxon>Mollusca</taxon>
        <taxon>Bivalvia</taxon>
        <taxon>Autobranchia</taxon>
        <taxon>Pteriomorphia</taxon>
        <taxon>Pterioida</taxon>
        <taxon>Pterioidea</taxon>
        <taxon>Pteriidae</taxon>
        <taxon>Pinctada</taxon>
    </lineage>
</organism>
<accession>A0A194ALE0</accession>
<reference evidence="2" key="1">
    <citation type="submission" date="2016-03" db="EMBL/GenBank/DDBJ databases">
        <authorList>
            <person name="Ploux O."/>
        </authorList>
    </citation>
    <scope>NUCLEOTIDE SEQUENCE</scope>
    <source>
        <tissue evidence="2">Mantle</tissue>
    </source>
</reference>
<feature type="chain" id="PRO_5013481091" evidence="1">
    <location>
        <begin position="19"/>
        <end position="79"/>
    </location>
</feature>
<dbReference type="EMBL" id="GELH01000084">
    <property type="protein sequence ID" value="JAS04188.1"/>
    <property type="molecule type" value="Transcribed_RNA"/>
</dbReference>
<evidence type="ECO:0000256" key="1">
    <source>
        <dbReference type="SAM" id="SignalP"/>
    </source>
</evidence>
<proteinExistence type="predicted"/>
<protein>
    <submittedName>
        <fullName evidence="2">Uncharacterized protein</fullName>
    </submittedName>
</protein>
<dbReference type="AlphaFoldDB" id="A0A194ALE0"/>
<evidence type="ECO:0000313" key="2">
    <source>
        <dbReference type="EMBL" id="JAS04189.1"/>
    </source>
</evidence>